<accession>A0A0A2X7A1</accession>
<evidence type="ECO:0000313" key="7">
    <source>
        <dbReference type="Proteomes" id="UP000030526"/>
    </source>
</evidence>
<dbReference type="PANTHER" id="PTHR43461">
    <property type="entry name" value="TRANSMEMBRANE PROTEIN 256"/>
    <property type="match status" value="1"/>
</dbReference>
<dbReference type="AlphaFoldDB" id="A0A0A2X7A1"/>
<dbReference type="GO" id="GO:0005886">
    <property type="term" value="C:plasma membrane"/>
    <property type="evidence" value="ECO:0007669"/>
    <property type="project" value="TreeGrafter"/>
</dbReference>
<gene>
    <name evidence="6" type="ORF">JP32_00295</name>
</gene>
<dbReference type="Proteomes" id="UP000030526">
    <property type="component" value="Unassembled WGS sequence"/>
</dbReference>
<sequence>MFKRFLIFTALNGFFCVAFGAFSSHVLSEQLSEQAQHWLQTGWNYQVFHTLALFCIAIFSLLPSNDKKLTKKIAFSGYCWLCGIVLFCFSLYCLAITGNKSLAHLTPFGGLCFLLGWGNLIYTGIRYPFSK</sequence>
<comment type="similarity">
    <text evidence="2">Belongs to the UPF0382 family.</text>
</comment>
<keyword evidence="5" id="KW-0472">Membrane</keyword>
<evidence type="ECO:0000256" key="2">
    <source>
        <dbReference type="ARBA" id="ARBA00009694"/>
    </source>
</evidence>
<dbReference type="InterPro" id="IPR006696">
    <property type="entry name" value="DUF423"/>
</dbReference>
<comment type="subcellular location">
    <subcellularLocation>
        <location evidence="1">Membrane</location>
        <topology evidence="1">Multi-pass membrane protein</topology>
    </subcellularLocation>
</comment>
<keyword evidence="4" id="KW-1133">Transmembrane helix</keyword>
<dbReference type="OMA" id="VEYQFYH"/>
<dbReference type="PANTHER" id="PTHR43461:SF1">
    <property type="entry name" value="TRANSMEMBRANE PROTEIN 256"/>
    <property type="match status" value="1"/>
</dbReference>
<organism evidence="6 7">
    <name type="scientific">Gallibacterium anatis</name>
    <dbReference type="NCBI Taxonomy" id="750"/>
    <lineage>
        <taxon>Bacteria</taxon>
        <taxon>Pseudomonadati</taxon>
        <taxon>Pseudomonadota</taxon>
        <taxon>Gammaproteobacteria</taxon>
        <taxon>Pasteurellales</taxon>
        <taxon>Pasteurellaceae</taxon>
        <taxon>Gallibacterium</taxon>
    </lineage>
</organism>
<evidence type="ECO:0000256" key="3">
    <source>
        <dbReference type="ARBA" id="ARBA00022692"/>
    </source>
</evidence>
<dbReference type="RefSeq" id="WP_013745519.1">
    <property type="nucleotide sequence ID" value="NZ_CP110225.1"/>
</dbReference>
<reference evidence="6 7" key="1">
    <citation type="submission" date="2014-08" db="EMBL/GenBank/DDBJ databases">
        <title>Chaperone-usher fimbriae in a diverse selection of Gallibacterium genomes.</title>
        <authorList>
            <person name="Kudirkiene E."/>
            <person name="Bager R.J."/>
            <person name="Johnson T.J."/>
            <person name="Bojesen A.M."/>
        </authorList>
    </citation>
    <scope>NUCLEOTIDE SEQUENCE [LARGE SCALE GENOMIC DNA]</scope>
    <source>
        <strain evidence="6 7">20558/3kl.</strain>
    </source>
</reference>
<name>A0A0A2X7A1_9PAST</name>
<evidence type="ECO:0000256" key="5">
    <source>
        <dbReference type="ARBA" id="ARBA00023136"/>
    </source>
</evidence>
<evidence type="ECO:0000256" key="4">
    <source>
        <dbReference type="ARBA" id="ARBA00022989"/>
    </source>
</evidence>
<dbReference type="Pfam" id="PF04241">
    <property type="entry name" value="DUF423"/>
    <property type="match status" value="1"/>
</dbReference>
<dbReference type="EMBL" id="JPXS01000003">
    <property type="protein sequence ID" value="KGQ34568.1"/>
    <property type="molecule type" value="Genomic_DNA"/>
</dbReference>
<protein>
    <submittedName>
        <fullName evidence="6">Uncharacterized protein</fullName>
    </submittedName>
</protein>
<comment type="caution">
    <text evidence="6">The sequence shown here is derived from an EMBL/GenBank/DDBJ whole genome shotgun (WGS) entry which is preliminary data.</text>
</comment>
<dbReference type="PATRIC" id="fig|1005058.3.peg.687"/>
<keyword evidence="3" id="KW-0812">Transmembrane</keyword>
<evidence type="ECO:0000256" key="1">
    <source>
        <dbReference type="ARBA" id="ARBA00004141"/>
    </source>
</evidence>
<proteinExistence type="inferred from homology"/>
<evidence type="ECO:0000313" key="6">
    <source>
        <dbReference type="EMBL" id="KGQ34568.1"/>
    </source>
</evidence>